<sequence length="286" mass="29590">MNAWSPRSPCTPGCAVHGAPPVRASDAALRCLNFLLAAGGSLLAGDSLDRPDAVRNRARRLLDALGVRLEGDDSPLSLPGDGGPPVGTLIVADHVSWLDVPALLAREPASLVAKREVGHWPLVGRLARRAGTCFLERESPRALPGAVAAVRDRLLAGQSVIVFPQGTTWCTEAGGSYRRAMFQSAIDAGAPVRPVTVSYRQHGVPSTVAAFVGDDSFVGSLRRVARAGGLAVRVEAHEALRPGAGVDRRMLAAAARRASSGGAPGAAAHGAGVRLPRSTEVSGRHA</sequence>
<dbReference type="Pfam" id="PF01553">
    <property type="entry name" value="Acyltransferase"/>
    <property type="match status" value="1"/>
</dbReference>
<reference evidence="8 9" key="1">
    <citation type="submission" date="2018-08" db="EMBL/GenBank/DDBJ databases">
        <title>Isolation, diversity and antifungal activity of Actinobacteria from wheat.</title>
        <authorList>
            <person name="Han C."/>
        </authorList>
    </citation>
    <scope>NUCLEOTIDE SEQUENCE [LARGE SCALE GENOMIC DNA]</scope>
    <source>
        <strain evidence="8 9">NEAU-YY421</strain>
    </source>
</reference>
<organism evidence="8 9">
    <name type="scientific">Streptomyces triticagri</name>
    <dbReference type="NCBI Taxonomy" id="2293568"/>
    <lineage>
        <taxon>Bacteria</taxon>
        <taxon>Bacillati</taxon>
        <taxon>Actinomycetota</taxon>
        <taxon>Actinomycetes</taxon>
        <taxon>Kitasatosporales</taxon>
        <taxon>Streptomycetaceae</taxon>
        <taxon>Streptomyces</taxon>
    </lineage>
</organism>
<feature type="region of interest" description="Disordered" evidence="6">
    <location>
        <begin position="258"/>
        <end position="286"/>
    </location>
</feature>
<feature type="compositionally biased region" description="Low complexity" evidence="6">
    <location>
        <begin position="258"/>
        <end position="272"/>
    </location>
</feature>
<gene>
    <name evidence="8" type="ORF">DY218_21410</name>
</gene>
<dbReference type="EMBL" id="QUAK01000116">
    <property type="protein sequence ID" value="RFU84677.1"/>
    <property type="molecule type" value="Genomic_DNA"/>
</dbReference>
<name>A0A372M2Z2_9ACTN</name>
<dbReference type="SMART" id="SM00563">
    <property type="entry name" value="PlsC"/>
    <property type="match status" value="1"/>
</dbReference>
<evidence type="ECO:0000313" key="9">
    <source>
        <dbReference type="Proteomes" id="UP000263094"/>
    </source>
</evidence>
<evidence type="ECO:0000313" key="8">
    <source>
        <dbReference type="EMBL" id="RFU84677.1"/>
    </source>
</evidence>
<dbReference type="OrthoDB" id="5184723at2"/>
<evidence type="ECO:0000256" key="5">
    <source>
        <dbReference type="ARBA" id="ARBA00023315"/>
    </source>
</evidence>
<dbReference type="PANTHER" id="PTHR10434">
    <property type="entry name" value="1-ACYL-SN-GLYCEROL-3-PHOSPHATE ACYLTRANSFERASE"/>
    <property type="match status" value="1"/>
</dbReference>
<dbReference type="GO" id="GO:0003841">
    <property type="term" value="F:1-acylglycerol-3-phosphate O-acyltransferase activity"/>
    <property type="evidence" value="ECO:0007669"/>
    <property type="project" value="TreeGrafter"/>
</dbReference>
<evidence type="ECO:0000256" key="3">
    <source>
        <dbReference type="ARBA" id="ARBA00022679"/>
    </source>
</evidence>
<accession>A0A372M2Z2</accession>
<feature type="domain" description="Phospholipid/glycerol acyltransferase" evidence="7">
    <location>
        <begin position="88"/>
        <end position="200"/>
    </location>
</feature>
<dbReference type="Proteomes" id="UP000263094">
    <property type="component" value="Unassembled WGS sequence"/>
</dbReference>
<dbReference type="RefSeq" id="WP_128557715.1">
    <property type="nucleotide sequence ID" value="NZ_QUAK01000116.1"/>
</dbReference>
<keyword evidence="2" id="KW-0444">Lipid biosynthesis</keyword>
<comment type="pathway">
    <text evidence="1">Lipid metabolism.</text>
</comment>
<evidence type="ECO:0000256" key="6">
    <source>
        <dbReference type="SAM" id="MobiDB-lite"/>
    </source>
</evidence>
<keyword evidence="5 8" id="KW-0012">Acyltransferase</keyword>
<evidence type="ECO:0000256" key="4">
    <source>
        <dbReference type="ARBA" id="ARBA00023098"/>
    </source>
</evidence>
<evidence type="ECO:0000259" key="7">
    <source>
        <dbReference type="SMART" id="SM00563"/>
    </source>
</evidence>
<dbReference type="PANTHER" id="PTHR10434:SF64">
    <property type="entry name" value="1-ACYL-SN-GLYCEROL-3-PHOSPHATE ACYLTRANSFERASE-RELATED"/>
    <property type="match status" value="1"/>
</dbReference>
<comment type="caution">
    <text evidence="8">The sequence shown here is derived from an EMBL/GenBank/DDBJ whole genome shotgun (WGS) entry which is preliminary data.</text>
</comment>
<evidence type="ECO:0000256" key="2">
    <source>
        <dbReference type="ARBA" id="ARBA00022516"/>
    </source>
</evidence>
<evidence type="ECO:0000256" key="1">
    <source>
        <dbReference type="ARBA" id="ARBA00005189"/>
    </source>
</evidence>
<keyword evidence="4" id="KW-0443">Lipid metabolism</keyword>
<dbReference type="SUPFAM" id="SSF69593">
    <property type="entry name" value="Glycerol-3-phosphate (1)-acyltransferase"/>
    <property type="match status" value="1"/>
</dbReference>
<dbReference type="AlphaFoldDB" id="A0A372M2Z2"/>
<dbReference type="GO" id="GO:0006654">
    <property type="term" value="P:phosphatidic acid biosynthetic process"/>
    <property type="evidence" value="ECO:0007669"/>
    <property type="project" value="TreeGrafter"/>
</dbReference>
<keyword evidence="9" id="KW-1185">Reference proteome</keyword>
<dbReference type="InterPro" id="IPR002123">
    <property type="entry name" value="Plipid/glycerol_acylTrfase"/>
</dbReference>
<protein>
    <submittedName>
        <fullName evidence="8">1-acyl-sn-glycerol-3-phosphate acyltransferase</fullName>
    </submittedName>
</protein>
<proteinExistence type="predicted"/>
<dbReference type="CDD" id="cd07989">
    <property type="entry name" value="LPLAT_AGPAT-like"/>
    <property type="match status" value="1"/>
</dbReference>
<keyword evidence="3 8" id="KW-0808">Transferase</keyword>